<dbReference type="SUPFAM" id="SSF54001">
    <property type="entry name" value="Cysteine proteinases"/>
    <property type="match status" value="1"/>
</dbReference>
<evidence type="ECO:0000259" key="6">
    <source>
        <dbReference type="PROSITE" id="PS51935"/>
    </source>
</evidence>
<dbReference type="PROSITE" id="PS51935">
    <property type="entry name" value="NLPC_P60"/>
    <property type="match status" value="1"/>
</dbReference>
<protein>
    <recommendedName>
        <fullName evidence="6">NlpC/P60 domain-containing protein</fullName>
    </recommendedName>
</protein>
<dbReference type="GO" id="GO:0008234">
    <property type="term" value="F:cysteine-type peptidase activity"/>
    <property type="evidence" value="ECO:0007669"/>
    <property type="project" value="UniProtKB-KW"/>
</dbReference>
<dbReference type="InterPro" id="IPR038765">
    <property type="entry name" value="Papain-like_cys_pep_sf"/>
</dbReference>
<dbReference type="OrthoDB" id="5177647at2"/>
<dbReference type="AlphaFoldDB" id="A0A5C8NPT4"/>
<keyword evidence="2" id="KW-0645">Protease</keyword>
<evidence type="ECO:0000256" key="1">
    <source>
        <dbReference type="ARBA" id="ARBA00007074"/>
    </source>
</evidence>
<evidence type="ECO:0000256" key="2">
    <source>
        <dbReference type="ARBA" id="ARBA00022670"/>
    </source>
</evidence>
<feature type="compositionally biased region" description="Basic and acidic residues" evidence="5">
    <location>
        <begin position="72"/>
        <end position="88"/>
    </location>
</feature>
<keyword evidence="8" id="KW-1185">Reference proteome</keyword>
<dbReference type="PANTHER" id="PTHR47359">
    <property type="entry name" value="PEPTIDOGLYCAN DL-ENDOPEPTIDASE CWLO"/>
    <property type="match status" value="1"/>
</dbReference>
<organism evidence="7 8">
    <name type="scientific">Aeromicrobium terrae</name>
    <dbReference type="NCBI Taxonomy" id="2498846"/>
    <lineage>
        <taxon>Bacteria</taxon>
        <taxon>Bacillati</taxon>
        <taxon>Actinomycetota</taxon>
        <taxon>Actinomycetes</taxon>
        <taxon>Propionibacteriales</taxon>
        <taxon>Nocardioidaceae</taxon>
        <taxon>Aeromicrobium</taxon>
    </lineage>
</organism>
<dbReference type="InterPro" id="IPR000064">
    <property type="entry name" value="NLP_P60_dom"/>
</dbReference>
<evidence type="ECO:0000256" key="3">
    <source>
        <dbReference type="ARBA" id="ARBA00022801"/>
    </source>
</evidence>
<comment type="similarity">
    <text evidence="1">Belongs to the peptidase C40 family.</text>
</comment>
<evidence type="ECO:0000256" key="5">
    <source>
        <dbReference type="SAM" id="MobiDB-lite"/>
    </source>
</evidence>
<dbReference type="EMBL" id="VDUX01000001">
    <property type="protein sequence ID" value="TXL63312.1"/>
    <property type="molecule type" value="Genomic_DNA"/>
</dbReference>
<evidence type="ECO:0000256" key="4">
    <source>
        <dbReference type="ARBA" id="ARBA00022807"/>
    </source>
</evidence>
<dbReference type="Proteomes" id="UP000321571">
    <property type="component" value="Unassembled WGS sequence"/>
</dbReference>
<evidence type="ECO:0000313" key="7">
    <source>
        <dbReference type="EMBL" id="TXL63312.1"/>
    </source>
</evidence>
<dbReference type="Pfam" id="PF00877">
    <property type="entry name" value="NLPC_P60"/>
    <property type="match status" value="1"/>
</dbReference>
<keyword evidence="4" id="KW-0788">Thiol protease</keyword>
<feature type="region of interest" description="Disordered" evidence="5">
    <location>
        <begin position="68"/>
        <end position="94"/>
    </location>
</feature>
<name>A0A5C8NPT4_9ACTN</name>
<comment type="caution">
    <text evidence="7">The sequence shown here is derived from an EMBL/GenBank/DDBJ whole genome shotgun (WGS) entry which is preliminary data.</text>
</comment>
<sequence>MVGYRAQRDALSSAIVQQHMDAPLGPTVNLLGSRDPEEFLDGLGAVQALNSTRADALESFGRTAKQLKNRKAQLEDRQKSLKKDQKDVAKKKREIRKKYQAAKAELGLLSAADQAAFTTSDLNLGFEVDASGRAARAIQFAQAQLGDPYVYGGTGPNSWDCSGLVMKAYAAAGVSLPRVVGPQYSATRHISMGALQPGDLVFYGDMSHVGIYVGHGKVIHAPHPGRSVEYTGLGGFSKAGRVG</sequence>
<keyword evidence="3" id="KW-0378">Hydrolase</keyword>
<feature type="domain" description="NlpC/P60" evidence="6">
    <location>
        <begin position="131"/>
        <end position="243"/>
    </location>
</feature>
<dbReference type="GO" id="GO:0006508">
    <property type="term" value="P:proteolysis"/>
    <property type="evidence" value="ECO:0007669"/>
    <property type="project" value="UniProtKB-KW"/>
</dbReference>
<reference evidence="7 8" key="1">
    <citation type="submission" date="2019-06" db="EMBL/GenBank/DDBJ databases">
        <title>Aeromicrobium sp. nov., isolated from a maize field.</title>
        <authorList>
            <person name="Lin S.-Y."/>
            <person name="Tsai C.-F."/>
            <person name="Young C.-C."/>
        </authorList>
    </citation>
    <scope>NUCLEOTIDE SEQUENCE [LARGE SCALE GENOMIC DNA]</scope>
    <source>
        <strain evidence="7 8">CC-CFT486</strain>
    </source>
</reference>
<proteinExistence type="inferred from homology"/>
<dbReference type="PANTHER" id="PTHR47359:SF3">
    <property type="entry name" value="NLP_P60 DOMAIN-CONTAINING PROTEIN-RELATED"/>
    <property type="match status" value="1"/>
</dbReference>
<gene>
    <name evidence="7" type="ORF">FHP06_00760</name>
</gene>
<dbReference type="Gene3D" id="3.90.1720.10">
    <property type="entry name" value="endopeptidase domain like (from Nostoc punctiforme)"/>
    <property type="match status" value="1"/>
</dbReference>
<dbReference type="InterPro" id="IPR051794">
    <property type="entry name" value="PG_Endopeptidase_C40"/>
</dbReference>
<accession>A0A5C8NPT4</accession>
<evidence type="ECO:0000313" key="8">
    <source>
        <dbReference type="Proteomes" id="UP000321571"/>
    </source>
</evidence>